<dbReference type="EMBL" id="JAAMOB010000014">
    <property type="protein sequence ID" value="KAF4105099.1"/>
    <property type="molecule type" value="Genomic_DNA"/>
</dbReference>
<feature type="region of interest" description="Disordered" evidence="1">
    <location>
        <begin position="172"/>
        <end position="192"/>
    </location>
</feature>
<name>A0A7J6CCS2_9TELE</name>
<proteinExistence type="predicted"/>
<feature type="compositionally biased region" description="Polar residues" evidence="1">
    <location>
        <begin position="181"/>
        <end position="192"/>
    </location>
</feature>
<gene>
    <name evidence="2" type="ORF">G5714_014430</name>
</gene>
<keyword evidence="3" id="KW-1185">Reference proteome</keyword>
<reference evidence="2 3" key="1">
    <citation type="submission" date="2020-04" db="EMBL/GenBank/DDBJ databases">
        <title>Chromosome-level genome assembly of a cyprinid fish Onychostoma macrolepis by integration of Nanopore Sequencing, Bionano and Hi-C technology.</title>
        <authorList>
            <person name="Wang D."/>
        </authorList>
    </citation>
    <scope>NUCLEOTIDE SEQUENCE [LARGE SCALE GENOMIC DNA]</scope>
    <source>
        <strain evidence="2">SWU-2019</strain>
        <tissue evidence="2">Muscle</tissue>
    </source>
</reference>
<comment type="caution">
    <text evidence="2">The sequence shown here is derived from an EMBL/GenBank/DDBJ whole genome shotgun (WGS) entry which is preliminary data.</text>
</comment>
<dbReference type="AlphaFoldDB" id="A0A7J6CCS2"/>
<protein>
    <submittedName>
        <fullName evidence="2">Uncharacterized protein</fullName>
    </submittedName>
</protein>
<evidence type="ECO:0000313" key="2">
    <source>
        <dbReference type="EMBL" id="KAF4105099.1"/>
    </source>
</evidence>
<dbReference type="Proteomes" id="UP000579812">
    <property type="component" value="Unassembled WGS sequence"/>
</dbReference>
<evidence type="ECO:0000256" key="1">
    <source>
        <dbReference type="SAM" id="MobiDB-lite"/>
    </source>
</evidence>
<accession>A0A7J6CCS2</accession>
<organism evidence="2 3">
    <name type="scientific">Onychostoma macrolepis</name>
    <dbReference type="NCBI Taxonomy" id="369639"/>
    <lineage>
        <taxon>Eukaryota</taxon>
        <taxon>Metazoa</taxon>
        <taxon>Chordata</taxon>
        <taxon>Craniata</taxon>
        <taxon>Vertebrata</taxon>
        <taxon>Euteleostomi</taxon>
        <taxon>Actinopterygii</taxon>
        <taxon>Neopterygii</taxon>
        <taxon>Teleostei</taxon>
        <taxon>Ostariophysi</taxon>
        <taxon>Cypriniformes</taxon>
        <taxon>Cyprinidae</taxon>
        <taxon>Acrossocheilinae</taxon>
        <taxon>Onychostoma</taxon>
    </lineage>
</organism>
<evidence type="ECO:0000313" key="3">
    <source>
        <dbReference type="Proteomes" id="UP000579812"/>
    </source>
</evidence>
<sequence length="205" mass="22503">MDRAAGSDGSSRGPLQPGCVVEEPWVSGSVCHCGGPLRTGLCCFRSGKSQTGPETQNVVSATVSLDVSETQNFGVSVSVSLDERLRNGERSCCCLPSNRTQTQNKECLLGSQRCADMYGLESPDNEILFGFYDLPDEEMPYIEEGDDFANPVDIPILDMRFIEVYEIPKEQAADGTEKQSMKGNNQCHRSHQPFLTPTLTELQKI</sequence>